<evidence type="ECO:0000313" key="2">
    <source>
        <dbReference type="EMBL" id="CCI81133.1"/>
    </source>
</evidence>
<organism evidence="2 3">
    <name type="scientific">Lactobacillus hominis DSM 23910 = CRBIP 24.179</name>
    <dbReference type="NCBI Taxonomy" id="1423758"/>
    <lineage>
        <taxon>Bacteria</taxon>
        <taxon>Bacillati</taxon>
        <taxon>Bacillota</taxon>
        <taxon>Bacilli</taxon>
        <taxon>Lactobacillales</taxon>
        <taxon>Lactobacillaceae</taxon>
        <taxon>Lactobacillus</taxon>
    </lineage>
</organism>
<sequence length="69" mass="8300">MSKMRMFFKNMTIISWGIAFISLIVYIIRYTASGVGFLFSWQQPFLWELVLGLIFLLLFLFWPKDKEKK</sequence>
<gene>
    <name evidence="2" type="ORF">BN55_06135</name>
</gene>
<reference evidence="2 3" key="1">
    <citation type="submission" date="2012-06" db="EMBL/GenBank/DDBJ databases">
        <title>Draft Genome Sequence of Lactobacillus hominis Strain CRBIP 24.179T, isolated from human intestine.</title>
        <authorList>
            <person name="Cousin S."/>
            <person name="Ma L."/>
            <person name="Bizet C."/>
            <person name="Loux V."/>
            <person name="Bouchier C."/>
            <person name="Clermont D."/>
            <person name="Creno S."/>
        </authorList>
    </citation>
    <scope>NUCLEOTIDE SEQUENCE [LARGE SCALE GENOMIC DNA]</scope>
    <source>
        <strain evidence="3">CRBIP 24.179T</strain>
    </source>
</reference>
<accession>I7IVB1</accession>
<keyword evidence="3" id="KW-1185">Reference proteome</keyword>
<comment type="caution">
    <text evidence="2">The sequence shown here is derived from an EMBL/GenBank/DDBJ whole genome shotgun (WGS) entry which is preliminary data.</text>
</comment>
<dbReference type="SUPFAM" id="SSF103473">
    <property type="entry name" value="MFS general substrate transporter"/>
    <property type="match status" value="1"/>
</dbReference>
<dbReference type="InterPro" id="IPR036259">
    <property type="entry name" value="MFS_trans_sf"/>
</dbReference>
<dbReference type="Proteomes" id="UP000009320">
    <property type="component" value="Unassembled WGS sequence"/>
</dbReference>
<dbReference type="GeneID" id="82846410"/>
<keyword evidence="1" id="KW-0472">Membrane</keyword>
<feature type="transmembrane region" description="Helical" evidence="1">
    <location>
        <begin position="44"/>
        <end position="62"/>
    </location>
</feature>
<keyword evidence="1" id="KW-1133">Transmembrane helix</keyword>
<dbReference type="AlphaFoldDB" id="I7IVB1"/>
<dbReference type="EMBL" id="CAKE01000002">
    <property type="protein sequence ID" value="CCI81133.1"/>
    <property type="molecule type" value="Genomic_DNA"/>
</dbReference>
<proteinExistence type="predicted"/>
<protein>
    <submittedName>
        <fullName evidence="2">MFS family major facilitator transporter, glycerol-3-phosphate:cation symporter</fullName>
    </submittedName>
</protein>
<feature type="transmembrane region" description="Helical" evidence="1">
    <location>
        <begin position="12"/>
        <end position="32"/>
    </location>
</feature>
<dbReference type="RefSeq" id="WP_008469771.1">
    <property type="nucleotide sequence ID" value="NZ_AYZP01000003.1"/>
</dbReference>
<name>I7IVB1_9LACO</name>
<evidence type="ECO:0000256" key="1">
    <source>
        <dbReference type="SAM" id="Phobius"/>
    </source>
</evidence>
<dbReference type="STRING" id="1423758.FC41_GL001432"/>
<evidence type="ECO:0000313" key="3">
    <source>
        <dbReference type="Proteomes" id="UP000009320"/>
    </source>
</evidence>
<keyword evidence="1" id="KW-0812">Transmembrane</keyword>